<dbReference type="PANTHER" id="PTHR48111">
    <property type="entry name" value="REGULATOR OF RPOS"/>
    <property type="match status" value="1"/>
</dbReference>
<dbReference type="PROSITE" id="PS50110">
    <property type="entry name" value="RESPONSE_REGULATORY"/>
    <property type="match status" value="1"/>
</dbReference>
<dbReference type="InterPro" id="IPR001867">
    <property type="entry name" value="OmpR/PhoB-type_DNA-bd"/>
</dbReference>
<evidence type="ECO:0000256" key="5">
    <source>
        <dbReference type="ARBA" id="ARBA00023163"/>
    </source>
</evidence>
<dbReference type="RefSeq" id="WP_379896561.1">
    <property type="nucleotide sequence ID" value="NZ_CBCSCT010000005.1"/>
</dbReference>
<evidence type="ECO:0000259" key="9">
    <source>
        <dbReference type="PROSITE" id="PS51755"/>
    </source>
</evidence>
<dbReference type="SUPFAM" id="SSF46894">
    <property type="entry name" value="C-terminal effector domain of the bipartite response regulators"/>
    <property type="match status" value="1"/>
</dbReference>
<dbReference type="Gene3D" id="6.10.250.690">
    <property type="match status" value="1"/>
</dbReference>
<dbReference type="SUPFAM" id="SSF52172">
    <property type="entry name" value="CheY-like"/>
    <property type="match status" value="1"/>
</dbReference>
<organism evidence="10 11">
    <name type="scientific">Marinicrinis lubricantis</name>
    <dbReference type="NCBI Taxonomy" id="2086470"/>
    <lineage>
        <taxon>Bacteria</taxon>
        <taxon>Bacillati</taxon>
        <taxon>Bacillota</taxon>
        <taxon>Bacilli</taxon>
        <taxon>Bacillales</taxon>
        <taxon>Paenibacillaceae</taxon>
    </lineage>
</organism>
<keyword evidence="5" id="KW-0804">Transcription</keyword>
<reference evidence="11" key="1">
    <citation type="journal article" date="2019" name="Int. J. Syst. Evol. Microbiol.">
        <title>The Global Catalogue of Microorganisms (GCM) 10K type strain sequencing project: providing services to taxonomists for standard genome sequencing and annotation.</title>
        <authorList>
            <consortium name="The Broad Institute Genomics Platform"/>
            <consortium name="The Broad Institute Genome Sequencing Center for Infectious Disease"/>
            <person name="Wu L."/>
            <person name="Ma J."/>
        </authorList>
    </citation>
    <scope>NUCLEOTIDE SEQUENCE [LARGE SCALE GENOMIC DNA]</scope>
    <source>
        <strain evidence="11">CCM 8749</strain>
    </source>
</reference>
<evidence type="ECO:0000256" key="1">
    <source>
        <dbReference type="ARBA" id="ARBA00022553"/>
    </source>
</evidence>
<dbReference type="Proteomes" id="UP001596250">
    <property type="component" value="Unassembled WGS sequence"/>
</dbReference>
<evidence type="ECO:0000259" key="8">
    <source>
        <dbReference type="PROSITE" id="PS50110"/>
    </source>
</evidence>
<keyword evidence="1 6" id="KW-0597">Phosphoprotein</keyword>
<keyword evidence="2" id="KW-0902">Two-component regulatory system</keyword>
<feature type="modified residue" description="4-aspartylphosphate" evidence="6">
    <location>
        <position position="52"/>
    </location>
</feature>
<gene>
    <name evidence="10" type="ORF">ACFPXP_21650</name>
</gene>
<dbReference type="InterPro" id="IPR001789">
    <property type="entry name" value="Sig_transdc_resp-reg_receiver"/>
</dbReference>
<evidence type="ECO:0000313" key="10">
    <source>
        <dbReference type="EMBL" id="MFC5989017.1"/>
    </source>
</evidence>
<feature type="domain" description="Response regulatory" evidence="8">
    <location>
        <begin position="3"/>
        <end position="116"/>
    </location>
</feature>
<evidence type="ECO:0000256" key="6">
    <source>
        <dbReference type="PROSITE-ProRule" id="PRU00169"/>
    </source>
</evidence>
<evidence type="ECO:0000313" key="11">
    <source>
        <dbReference type="Proteomes" id="UP001596250"/>
    </source>
</evidence>
<name>A0ABW1IV60_9BACL</name>
<proteinExistence type="predicted"/>
<feature type="domain" description="OmpR/PhoB-type" evidence="9">
    <location>
        <begin position="130"/>
        <end position="228"/>
    </location>
</feature>
<dbReference type="SMART" id="SM00448">
    <property type="entry name" value="REC"/>
    <property type="match status" value="1"/>
</dbReference>
<evidence type="ECO:0000256" key="3">
    <source>
        <dbReference type="ARBA" id="ARBA00023015"/>
    </source>
</evidence>
<evidence type="ECO:0000256" key="4">
    <source>
        <dbReference type="ARBA" id="ARBA00023125"/>
    </source>
</evidence>
<evidence type="ECO:0000256" key="7">
    <source>
        <dbReference type="PROSITE-ProRule" id="PRU01091"/>
    </source>
</evidence>
<dbReference type="InterPro" id="IPR036388">
    <property type="entry name" value="WH-like_DNA-bd_sf"/>
</dbReference>
<accession>A0ABW1IV60</accession>
<dbReference type="InterPro" id="IPR011006">
    <property type="entry name" value="CheY-like_superfamily"/>
</dbReference>
<dbReference type="Gene3D" id="3.40.50.2300">
    <property type="match status" value="1"/>
</dbReference>
<protein>
    <submittedName>
        <fullName evidence="10">Response regulator transcription factor</fullName>
    </submittedName>
</protein>
<dbReference type="Pfam" id="PF00072">
    <property type="entry name" value="Response_reg"/>
    <property type="match status" value="1"/>
</dbReference>
<dbReference type="CDD" id="cd00383">
    <property type="entry name" value="trans_reg_C"/>
    <property type="match status" value="1"/>
</dbReference>
<comment type="caution">
    <text evidence="10">The sequence shown here is derived from an EMBL/GenBank/DDBJ whole genome shotgun (WGS) entry which is preliminary data.</text>
</comment>
<keyword evidence="11" id="KW-1185">Reference proteome</keyword>
<dbReference type="PANTHER" id="PTHR48111:SF1">
    <property type="entry name" value="TWO-COMPONENT RESPONSE REGULATOR ORR33"/>
    <property type="match status" value="1"/>
</dbReference>
<dbReference type="InterPro" id="IPR016032">
    <property type="entry name" value="Sig_transdc_resp-reg_C-effctor"/>
</dbReference>
<dbReference type="PROSITE" id="PS51755">
    <property type="entry name" value="OMPR_PHOB"/>
    <property type="match status" value="1"/>
</dbReference>
<dbReference type="Pfam" id="PF00486">
    <property type="entry name" value="Trans_reg_C"/>
    <property type="match status" value="1"/>
</dbReference>
<dbReference type="InterPro" id="IPR039420">
    <property type="entry name" value="WalR-like"/>
</dbReference>
<keyword evidence="4 7" id="KW-0238">DNA-binding</keyword>
<keyword evidence="3" id="KW-0805">Transcription regulation</keyword>
<evidence type="ECO:0000256" key="2">
    <source>
        <dbReference type="ARBA" id="ARBA00023012"/>
    </source>
</evidence>
<dbReference type="EMBL" id="JBHSQV010000186">
    <property type="protein sequence ID" value="MFC5989017.1"/>
    <property type="molecule type" value="Genomic_DNA"/>
</dbReference>
<feature type="DNA-binding region" description="OmpR/PhoB-type" evidence="7">
    <location>
        <begin position="130"/>
        <end position="228"/>
    </location>
</feature>
<sequence>MHKVLLVEDEKVMAKNIAFILQKEGLEVDVEHDGDKGWAAFQLKSYDLLLLDWTLPGMDGLELCRIIRKASSVPIMMITAKEELIDKVVGLEVGADDYLTKPFHQRELLARVKALLRRSQLNGQLSLTETPFITYQGLELNTETLSLHYNGNKTDVSSTEFKLLDLFMKHPQKVYTRDELFDKVWGTTAGYSDRTVDVTVSRLRKKIADLSGMQVLHAVRGLGYRFGGQE</sequence>
<dbReference type="SMART" id="SM00862">
    <property type="entry name" value="Trans_reg_C"/>
    <property type="match status" value="1"/>
</dbReference>
<dbReference type="Gene3D" id="1.10.10.10">
    <property type="entry name" value="Winged helix-like DNA-binding domain superfamily/Winged helix DNA-binding domain"/>
    <property type="match status" value="1"/>
</dbReference>